<name>A0AA39MGZ3_ARMTA</name>
<evidence type="ECO:0000313" key="3">
    <source>
        <dbReference type="Proteomes" id="UP001175211"/>
    </source>
</evidence>
<feature type="compositionally biased region" description="Polar residues" evidence="1">
    <location>
        <begin position="204"/>
        <end position="215"/>
    </location>
</feature>
<dbReference type="Proteomes" id="UP001175211">
    <property type="component" value="Unassembled WGS sequence"/>
</dbReference>
<evidence type="ECO:0000256" key="1">
    <source>
        <dbReference type="SAM" id="MobiDB-lite"/>
    </source>
</evidence>
<dbReference type="EMBL" id="JAUEPS010000249">
    <property type="protein sequence ID" value="KAK0433130.1"/>
    <property type="molecule type" value="Genomic_DNA"/>
</dbReference>
<accession>A0AA39MGZ3</accession>
<dbReference type="RefSeq" id="XP_060321477.1">
    <property type="nucleotide sequence ID" value="XM_060478827.1"/>
</dbReference>
<protein>
    <submittedName>
        <fullName evidence="2">Uncharacterized protein</fullName>
    </submittedName>
</protein>
<sequence length="215" mass="24822">MLDYLQLWTQMESGSIYEEPKGSMLLLLKEESLLMETTIYNLSIQPVEKTSPRNTSEQTIGSMWEQEWEEQMRKKMQKDIKEMNWRILSIQCQPPQPSHPTLPPPGTLPMKSSELTLHHAFLHHTQKLESLSQIGMRALTSESLQKNVLFITDLRNFAEPTHAHISDTSTINSDQDNITTDYPNSSNQDRDSHSSGELYEYYTHANSSPWTEPIQ</sequence>
<dbReference type="GeneID" id="85362375"/>
<keyword evidence="3" id="KW-1185">Reference proteome</keyword>
<feature type="compositionally biased region" description="Polar residues" evidence="1">
    <location>
        <begin position="166"/>
        <end position="187"/>
    </location>
</feature>
<dbReference type="AlphaFoldDB" id="A0AA39MGZ3"/>
<comment type="caution">
    <text evidence="2">The sequence shown here is derived from an EMBL/GenBank/DDBJ whole genome shotgun (WGS) entry which is preliminary data.</text>
</comment>
<organism evidence="2 3">
    <name type="scientific">Armillaria tabescens</name>
    <name type="common">Ringless honey mushroom</name>
    <name type="synonym">Agaricus tabescens</name>
    <dbReference type="NCBI Taxonomy" id="1929756"/>
    <lineage>
        <taxon>Eukaryota</taxon>
        <taxon>Fungi</taxon>
        <taxon>Dikarya</taxon>
        <taxon>Basidiomycota</taxon>
        <taxon>Agaricomycotina</taxon>
        <taxon>Agaricomycetes</taxon>
        <taxon>Agaricomycetidae</taxon>
        <taxon>Agaricales</taxon>
        <taxon>Marasmiineae</taxon>
        <taxon>Physalacriaceae</taxon>
        <taxon>Desarmillaria</taxon>
    </lineage>
</organism>
<reference evidence="2" key="1">
    <citation type="submission" date="2023-06" db="EMBL/GenBank/DDBJ databases">
        <authorList>
            <consortium name="Lawrence Berkeley National Laboratory"/>
            <person name="Ahrendt S."/>
            <person name="Sahu N."/>
            <person name="Indic B."/>
            <person name="Wong-Bajracharya J."/>
            <person name="Merenyi Z."/>
            <person name="Ke H.-M."/>
            <person name="Monk M."/>
            <person name="Kocsube S."/>
            <person name="Drula E."/>
            <person name="Lipzen A."/>
            <person name="Balint B."/>
            <person name="Henrissat B."/>
            <person name="Andreopoulos B."/>
            <person name="Martin F.M."/>
            <person name="Harder C.B."/>
            <person name="Rigling D."/>
            <person name="Ford K.L."/>
            <person name="Foster G.D."/>
            <person name="Pangilinan J."/>
            <person name="Papanicolaou A."/>
            <person name="Barry K."/>
            <person name="LaButti K."/>
            <person name="Viragh M."/>
            <person name="Koriabine M."/>
            <person name="Yan M."/>
            <person name="Riley R."/>
            <person name="Champramary S."/>
            <person name="Plett K.L."/>
            <person name="Tsai I.J."/>
            <person name="Slot J."/>
            <person name="Sipos G."/>
            <person name="Plett J."/>
            <person name="Nagy L.G."/>
            <person name="Grigoriev I.V."/>
        </authorList>
    </citation>
    <scope>NUCLEOTIDE SEQUENCE</scope>
    <source>
        <strain evidence="2">CCBAS 213</strain>
    </source>
</reference>
<proteinExistence type="predicted"/>
<evidence type="ECO:0000313" key="2">
    <source>
        <dbReference type="EMBL" id="KAK0433130.1"/>
    </source>
</evidence>
<gene>
    <name evidence="2" type="ORF">EV420DRAFT_1654964</name>
</gene>
<feature type="region of interest" description="Disordered" evidence="1">
    <location>
        <begin position="165"/>
        <end position="215"/>
    </location>
</feature>